<protein>
    <submittedName>
        <fullName evidence="1">Uncharacterized protein</fullName>
    </submittedName>
</protein>
<comment type="caution">
    <text evidence="1">The sequence shown here is derived from an EMBL/GenBank/DDBJ whole genome shotgun (WGS) entry which is preliminary data.</text>
</comment>
<organism evidence="1 2">
    <name type="scientific">Candidatus Roizmanbacteria bacterium CG_4_10_14_0_2_um_filter_39_13</name>
    <dbReference type="NCBI Taxonomy" id="1974825"/>
    <lineage>
        <taxon>Bacteria</taxon>
        <taxon>Candidatus Roizmaniibacteriota</taxon>
    </lineage>
</organism>
<evidence type="ECO:0000313" key="2">
    <source>
        <dbReference type="Proteomes" id="UP000228503"/>
    </source>
</evidence>
<accession>A0A2M7U082</accession>
<evidence type="ECO:0000313" key="1">
    <source>
        <dbReference type="EMBL" id="PIZ63435.1"/>
    </source>
</evidence>
<name>A0A2M7U082_9BACT</name>
<reference evidence="2" key="1">
    <citation type="submission" date="2017-09" db="EMBL/GenBank/DDBJ databases">
        <title>Depth-based differentiation of microbial function through sediment-hosted aquifers and enrichment of novel symbionts in the deep terrestrial subsurface.</title>
        <authorList>
            <person name="Probst A.J."/>
            <person name="Ladd B."/>
            <person name="Jarett J.K."/>
            <person name="Geller-Mcgrath D.E."/>
            <person name="Sieber C.M.K."/>
            <person name="Emerson J.B."/>
            <person name="Anantharaman K."/>
            <person name="Thomas B.C."/>
            <person name="Malmstrom R."/>
            <person name="Stieglmeier M."/>
            <person name="Klingl A."/>
            <person name="Woyke T."/>
            <person name="Ryan C.M."/>
            <person name="Banfield J.F."/>
        </authorList>
    </citation>
    <scope>NUCLEOTIDE SEQUENCE [LARGE SCALE GENOMIC DNA]</scope>
</reference>
<gene>
    <name evidence="1" type="ORF">COY16_02050</name>
</gene>
<dbReference type="Proteomes" id="UP000228503">
    <property type="component" value="Unassembled WGS sequence"/>
</dbReference>
<dbReference type="AlphaFoldDB" id="A0A2M7U082"/>
<proteinExistence type="predicted"/>
<sequence length="379" mass="43380">MNDGGLSEIISIPEENQYKAYSGDELLVLQSSIPDSIWTIPLQKNVSSPKAQSLKDIVQFVRNDPRCLLGGFGTNKITLSSGTDDFIIDDVDNTKLFDWDVVEEVFGDVINMPMRRTLKHVGSPRWFIEELRRNYVQHCIVGAVASEVQDDLHGLLGTIPTTRITNFTVGYSATNIRAIYDLIRTENGFAHLIDFEPFQLSIPDLEMLTPGNFSERVNGFFAQNPDKYYYIKLLLGHELSHAEFIERTPLELMYKSFFDTSEYHDRSIIDALFEGSALTIEHLLGEEYLKQNAQNPLVVSAIKRYINDRFDLLGDMSFAKVPHYADGKEYFEDHVHPRQLQQFFDELPKIDFENALQVKIGSPEYQQMIDHEKKLPIAS</sequence>
<dbReference type="EMBL" id="PFOB01000022">
    <property type="protein sequence ID" value="PIZ63435.1"/>
    <property type="molecule type" value="Genomic_DNA"/>
</dbReference>